<dbReference type="InParanoid" id="A0A0C2SHD3"/>
<protein>
    <submittedName>
        <fullName evidence="1">Uncharacterized protein</fullName>
    </submittedName>
</protein>
<dbReference type="HOGENOM" id="CLU_2885315_0_0_1"/>
<proteinExistence type="predicted"/>
<name>A0A0C2SHD3_AMAMK</name>
<evidence type="ECO:0000313" key="2">
    <source>
        <dbReference type="Proteomes" id="UP000054549"/>
    </source>
</evidence>
<keyword evidence="2" id="KW-1185">Reference proteome</keyword>
<organism evidence="1 2">
    <name type="scientific">Amanita muscaria (strain Koide BX008)</name>
    <dbReference type="NCBI Taxonomy" id="946122"/>
    <lineage>
        <taxon>Eukaryota</taxon>
        <taxon>Fungi</taxon>
        <taxon>Dikarya</taxon>
        <taxon>Basidiomycota</taxon>
        <taxon>Agaricomycotina</taxon>
        <taxon>Agaricomycetes</taxon>
        <taxon>Agaricomycetidae</taxon>
        <taxon>Agaricales</taxon>
        <taxon>Pluteineae</taxon>
        <taxon>Amanitaceae</taxon>
        <taxon>Amanita</taxon>
    </lineage>
</organism>
<dbReference type="Proteomes" id="UP000054549">
    <property type="component" value="Unassembled WGS sequence"/>
</dbReference>
<accession>A0A0C2SHD3</accession>
<evidence type="ECO:0000313" key="1">
    <source>
        <dbReference type="EMBL" id="KIL62530.1"/>
    </source>
</evidence>
<sequence>MFGNSGSNSTEHNSVEKLNSQLLLTVSVYAYPKGRALVAEGACSCFTDVACCRTLLTEVFRGS</sequence>
<gene>
    <name evidence="1" type="ORF">M378DRAFT_165551</name>
</gene>
<dbReference type="AlphaFoldDB" id="A0A0C2SHD3"/>
<dbReference type="EMBL" id="KN818269">
    <property type="protein sequence ID" value="KIL62530.1"/>
    <property type="molecule type" value="Genomic_DNA"/>
</dbReference>
<reference evidence="1 2" key="1">
    <citation type="submission" date="2014-04" db="EMBL/GenBank/DDBJ databases">
        <title>Evolutionary Origins and Diversification of the Mycorrhizal Mutualists.</title>
        <authorList>
            <consortium name="DOE Joint Genome Institute"/>
            <consortium name="Mycorrhizal Genomics Consortium"/>
            <person name="Kohler A."/>
            <person name="Kuo A."/>
            <person name="Nagy L.G."/>
            <person name="Floudas D."/>
            <person name="Copeland A."/>
            <person name="Barry K.W."/>
            <person name="Cichocki N."/>
            <person name="Veneault-Fourrey C."/>
            <person name="LaButti K."/>
            <person name="Lindquist E.A."/>
            <person name="Lipzen A."/>
            <person name="Lundell T."/>
            <person name="Morin E."/>
            <person name="Murat C."/>
            <person name="Riley R."/>
            <person name="Ohm R."/>
            <person name="Sun H."/>
            <person name="Tunlid A."/>
            <person name="Henrissat B."/>
            <person name="Grigoriev I.V."/>
            <person name="Hibbett D.S."/>
            <person name="Martin F."/>
        </authorList>
    </citation>
    <scope>NUCLEOTIDE SEQUENCE [LARGE SCALE GENOMIC DNA]</scope>
    <source>
        <strain evidence="1 2">Koide BX008</strain>
    </source>
</reference>